<organism evidence="1 2">
    <name type="scientific">Streptomyces violaceoruber</name>
    <dbReference type="NCBI Taxonomy" id="1935"/>
    <lineage>
        <taxon>Bacteria</taxon>
        <taxon>Bacillati</taxon>
        <taxon>Actinomycetota</taxon>
        <taxon>Actinomycetes</taxon>
        <taxon>Kitasatosporales</taxon>
        <taxon>Streptomycetaceae</taxon>
        <taxon>Streptomyces</taxon>
        <taxon>Streptomyces violaceoruber group</taxon>
    </lineage>
</organism>
<sequence>MQRISRIIQHISYGGDTVGPSCVTERFERSGRGTDTGGYTAPGAPVSPVVGRAGRAGRAAAPVTGAVAGCAGEPSSRRA</sequence>
<reference evidence="1 2" key="1">
    <citation type="submission" date="2017-03" db="EMBL/GenBank/DDBJ databases">
        <title>Complete Genome Sequence of a natural compounds producer, Streptomyces violaceus S21.</title>
        <authorList>
            <person name="Zhong C."/>
            <person name="Zhao Z."/>
            <person name="Fu J."/>
            <person name="Zong G."/>
            <person name="Qin R."/>
            <person name="Cao G."/>
        </authorList>
    </citation>
    <scope>NUCLEOTIDE SEQUENCE [LARGE SCALE GENOMIC DNA]</scope>
    <source>
        <strain evidence="1 2">S21</strain>
    </source>
</reference>
<dbReference type="Proteomes" id="UP000192445">
    <property type="component" value="Chromosome"/>
</dbReference>
<accession>A0A1V0UFR7</accession>
<evidence type="ECO:0000313" key="1">
    <source>
        <dbReference type="EMBL" id="ARF63991.1"/>
    </source>
</evidence>
<gene>
    <name evidence="1" type="ORF">B1H20_23405</name>
</gene>
<name>A0A1V0UFR7_STRVN</name>
<dbReference type="AlphaFoldDB" id="A0A1V0UFR7"/>
<evidence type="ECO:0000313" key="2">
    <source>
        <dbReference type="Proteomes" id="UP000192445"/>
    </source>
</evidence>
<proteinExistence type="predicted"/>
<protein>
    <submittedName>
        <fullName evidence="1">Uncharacterized protein</fullName>
    </submittedName>
</protein>
<dbReference type="KEGG" id="svu:B1H20_23405"/>
<dbReference type="EMBL" id="CP020570">
    <property type="protein sequence ID" value="ARF63991.1"/>
    <property type="molecule type" value="Genomic_DNA"/>
</dbReference>